<keyword evidence="1" id="KW-0560">Oxidoreductase</keyword>
<dbReference type="Gene3D" id="3.50.50.60">
    <property type="entry name" value="FAD/NAD(P)-binding domain"/>
    <property type="match status" value="1"/>
</dbReference>
<dbReference type="Gene3D" id="3.30.9.10">
    <property type="entry name" value="D-Amino Acid Oxidase, subunit A, domain 2"/>
    <property type="match status" value="1"/>
</dbReference>
<gene>
    <name evidence="4" type="ORF">RMCC_0814</name>
</gene>
<dbReference type="InterPro" id="IPR002938">
    <property type="entry name" value="FAD-bd"/>
</dbReference>
<dbReference type="AlphaFoldDB" id="A0A100W920"/>
<reference evidence="5" key="1">
    <citation type="journal article" date="2016" name="Genome Announc.">
        <title>Draft Genome Sequences of Five Rapidly Growing Mycobacterium Species, M. thermoresistibile, M. fortuitum subsp. acetamidolyticum, M. canariasense, M. brisbanense, and M. novocastrense.</title>
        <authorList>
            <person name="Katahira K."/>
            <person name="Ogura Y."/>
            <person name="Gotoh Y."/>
            <person name="Hayashi T."/>
        </authorList>
    </citation>
    <scope>NUCLEOTIDE SEQUENCE [LARGE SCALE GENOMIC DNA]</scope>
    <source>
        <strain evidence="5">JCM15298</strain>
    </source>
</reference>
<name>A0A100W920_MYCCR</name>
<feature type="region of interest" description="Disordered" evidence="2">
    <location>
        <begin position="517"/>
        <end position="540"/>
    </location>
</feature>
<dbReference type="InterPro" id="IPR036188">
    <property type="entry name" value="FAD/NAD-bd_sf"/>
</dbReference>
<reference evidence="5" key="2">
    <citation type="submission" date="2016-02" db="EMBL/GenBank/DDBJ databases">
        <title>Draft genome sequence of five rapidly growing Mycobacterium species.</title>
        <authorList>
            <person name="Katahira K."/>
            <person name="Gotou Y."/>
            <person name="Iida K."/>
            <person name="Ogura Y."/>
            <person name="Hayashi T."/>
        </authorList>
    </citation>
    <scope>NUCLEOTIDE SEQUENCE [LARGE SCALE GENOMIC DNA]</scope>
    <source>
        <strain evidence="5">JCM15298</strain>
    </source>
</reference>
<dbReference type="PANTHER" id="PTHR43476">
    <property type="entry name" value="3-(3-HYDROXY-PHENYL)PROPIONATE/3-HYDROXYCINNAMIC ACID HYDROXYLASE"/>
    <property type="match status" value="1"/>
</dbReference>
<evidence type="ECO:0000256" key="2">
    <source>
        <dbReference type="SAM" id="MobiDB-lite"/>
    </source>
</evidence>
<feature type="domain" description="FAD-binding" evidence="3">
    <location>
        <begin position="12"/>
        <end position="356"/>
    </location>
</feature>
<evidence type="ECO:0000256" key="1">
    <source>
        <dbReference type="ARBA" id="ARBA00023002"/>
    </source>
</evidence>
<dbReference type="PANTHER" id="PTHR43476:SF3">
    <property type="entry name" value="FAD-BINDING MONOOXYGENASE"/>
    <property type="match status" value="1"/>
</dbReference>
<dbReference type="RefSeq" id="WP_084395008.1">
    <property type="nucleotide sequence ID" value="NZ_BCSY01000028.1"/>
</dbReference>
<dbReference type="GO" id="GO:0019622">
    <property type="term" value="P:3-(3-hydroxy)phenylpropionate catabolic process"/>
    <property type="evidence" value="ECO:0007669"/>
    <property type="project" value="TreeGrafter"/>
</dbReference>
<dbReference type="InterPro" id="IPR050631">
    <property type="entry name" value="PheA/TfdB_FAD_monoxygenase"/>
</dbReference>
<dbReference type="Proteomes" id="UP000069443">
    <property type="component" value="Unassembled WGS sequence"/>
</dbReference>
<accession>A0A100W920</accession>
<dbReference type="PRINTS" id="PR00420">
    <property type="entry name" value="RNGMNOXGNASE"/>
</dbReference>
<dbReference type="Pfam" id="PF01494">
    <property type="entry name" value="FAD_binding_3"/>
    <property type="match status" value="1"/>
</dbReference>
<evidence type="ECO:0000313" key="5">
    <source>
        <dbReference type="Proteomes" id="UP000069443"/>
    </source>
</evidence>
<comment type="caution">
    <text evidence="4">The sequence shown here is derived from an EMBL/GenBank/DDBJ whole genome shotgun (WGS) entry which is preliminary data.</text>
</comment>
<dbReference type="SUPFAM" id="SSF51905">
    <property type="entry name" value="FAD/NAD(P)-binding domain"/>
    <property type="match status" value="1"/>
</dbReference>
<organism evidence="4 5">
    <name type="scientific">Mycolicibacterium canariasense</name>
    <name type="common">Mycobacterium canariasense</name>
    <dbReference type="NCBI Taxonomy" id="228230"/>
    <lineage>
        <taxon>Bacteria</taxon>
        <taxon>Bacillati</taxon>
        <taxon>Actinomycetota</taxon>
        <taxon>Actinomycetes</taxon>
        <taxon>Mycobacteriales</taxon>
        <taxon>Mycobacteriaceae</taxon>
        <taxon>Mycolicibacterium</taxon>
    </lineage>
</organism>
<dbReference type="STRING" id="228230.RMCC_0814"/>
<sequence length="540" mass="59762">MTRSNTSRTEHVPVAIVGGGPTGITAATLLAQYGVDTLVLDRWPQVYPQPRAVHLDDEVYRILARLGIAGEFAQISRPAHGLRLIDRDMAVLAQFDRDTGLTRNGFPAASMFDQPQLEELLRANLTRYPRARLRGDTEVLHLAVPSDARPLRLTLRDRSTGEHSEITADFVLGCDGANSMVRSAIGASMRNLKFDQRWLVIDIATDADLQQWEGVHQLCDSHRAGTYMRIGPTRYRWEFRLLDRETVDDYATLTDLRPLIAPWTRDVDDADLRVIRVAEYTFRAQLADRWRHGNVFLLGDAAHLTPPFIGQGMGAGLRDAMNLAWKIAGVHHRDLPPSVLDSYQAERRPHSRHMISLALNVGRAMTAGGRIGATARSVVLPHLHAVPGLRAKVTDSRTPPLRSSAVLRRSPRTRGIAGHLCPNTLLDNGVRLDDQLGARFGVITRVALTVAQQEIVTARGARTVHATAGSELDRWLRRHYVKAAVVRPDRTVMVADRDLTAVCHGVPLFLLDHRPTVSSNGHTRPISPPTSPSAGVVHHD</sequence>
<dbReference type="GO" id="GO:0071949">
    <property type="term" value="F:FAD binding"/>
    <property type="evidence" value="ECO:0007669"/>
    <property type="project" value="InterPro"/>
</dbReference>
<dbReference type="GO" id="GO:0008688">
    <property type="term" value="F:3-(3-hydroxyphenyl)propionate hydroxylase activity"/>
    <property type="evidence" value="ECO:0007669"/>
    <property type="project" value="TreeGrafter"/>
</dbReference>
<dbReference type="EMBL" id="BCSY01000028">
    <property type="protein sequence ID" value="GAS93848.1"/>
    <property type="molecule type" value="Genomic_DNA"/>
</dbReference>
<proteinExistence type="predicted"/>
<dbReference type="NCBIfam" id="NF004829">
    <property type="entry name" value="PRK06183.1-3"/>
    <property type="match status" value="1"/>
</dbReference>
<evidence type="ECO:0000259" key="3">
    <source>
        <dbReference type="Pfam" id="PF01494"/>
    </source>
</evidence>
<protein>
    <submittedName>
        <fullName evidence="4">Monooxygenase FAD-binding protein</fullName>
    </submittedName>
</protein>
<keyword evidence="5" id="KW-1185">Reference proteome</keyword>
<keyword evidence="4" id="KW-0503">Monooxygenase</keyword>
<dbReference type="OrthoDB" id="8670884at2"/>
<evidence type="ECO:0000313" key="4">
    <source>
        <dbReference type="EMBL" id="GAS93848.1"/>
    </source>
</evidence>